<feature type="transmembrane region" description="Helical" evidence="3">
    <location>
        <begin position="148"/>
        <end position="170"/>
    </location>
</feature>
<proteinExistence type="inferred from homology"/>
<feature type="transmembrane region" description="Helical" evidence="3">
    <location>
        <begin position="87"/>
        <end position="109"/>
    </location>
</feature>
<feature type="region of interest" description="Disordered" evidence="2">
    <location>
        <begin position="1"/>
        <end position="22"/>
    </location>
</feature>
<comment type="similarity">
    <text evidence="1">Belongs to the type III secretion exporter family.</text>
</comment>
<dbReference type="EMBL" id="CP061035">
    <property type="protein sequence ID" value="QQV77026.1"/>
    <property type="molecule type" value="Genomic_DNA"/>
</dbReference>
<evidence type="ECO:0000313" key="5">
    <source>
        <dbReference type="Proteomes" id="UP000595894"/>
    </source>
</evidence>
<dbReference type="RefSeq" id="WP_202093126.1">
    <property type="nucleotide sequence ID" value="NZ_CP061035.1"/>
</dbReference>
<evidence type="ECO:0000256" key="3">
    <source>
        <dbReference type="SAM" id="Phobius"/>
    </source>
</evidence>
<dbReference type="GO" id="GO:0005886">
    <property type="term" value="C:plasma membrane"/>
    <property type="evidence" value="ECO:0007669"/>
    <property type="project" value="TreeGrafter"/>
</dbReference>
<keyword evidence="3" id="KW-0472">Membrane</keyword>
<dbReference type="InterPro" id="IPR029025">
    <property type="entry name" value="T3SS_substrate_exporter_C"/>
</dbReference>
<feature type="transmembrane region" description="Helical" evidence="3">
    <location>
        <begin position="190"/>
        <end position="212"/>
    </location>
</feature>
<evidence type="ECO:0000256" key="1">
    <source>
        <dbReference type="ARBA" id="ARBA00010690"/>
    </source>
</evidence>
<keyword evidence="5" id="KW-1185">Reference proteome</keyword>
<dbReference type="KEGG" id="sari:H5J25_16970"/>
<dbReference type="InterPro" id="IPR006135">
    <property type="entry name" value="T3SS_substrate_exporter"/>
</dbReference>
<feature type="transmembrane region" description="Helical" evidence="3">
    <location>
        <begin position="32"/>
        <end position="53"/>
    </location>
</feature>
<dbReference type="Proteomes" id="UP000595894">
    <property type="component" value="Chromosome"/>
</dbReference>
<keyword evidence="4" id="KW-0282">Flagellum</keyword>
<dbReference type="SUPFAM" id="SSF160544">
    <property type="entry name" value="EscU C-terminal domain-like"/>
    <property type="match status" value="1"/>
</dbReference>
<feature type="compositionally biased region" description="Basic and acidic residues" evidence="2">
    <location>
        <begin position="1"/>
        <end position="10"/>
    </location>
</feature>
<feature type="transmembrane region" description="Helical" evidence="3">
    <location>
        <begin position="334"/>
        <end position="352"/>
    </location>
</feature>
<dbReference type="PANTHER" id="PTHR30531">
    <property type="entry name" value="FLAGELLAR BIOSYNTHETIC PROTEIN FLHB"/>
    <property type="match status" value="1"/>
</dbReference>
<protein>
    <submittedName>
        <fullName evidence="4">Flagellar biosynthesis protein FlhB</fullName>
    </submittedName>
</protein>
<accession>A0A974NU49</accession>
<dbReference type="AlphaFoldDB" id="A0A974NU49"/>
<dbReference type="Gene3D" id="3.40.1690.10">
    <property type="entry name" value="secretion proteins EscU"/>
    <property type="match status" value="1"/>
</dbReference>
<sequence length="379" mass="40344">MSEEFGEKTEAPTAKRKRDAAEQGDILKSKEFATALVIMAGCGWLAMFGPSLVGACKAVMMSSFQFGRGDVEDFEPFRPLMASGWKLAPSMISLFVISVAAAILSQAGLGSIGFNGKLLAPKASRINPASGLKRIFGSQGWIELGKSLLKVILLGSIGTYMLMSASHMTIGLVSTDVESATGALGGTLMGILFAMAAGLVIIAGIDVPVQIIRRLFKLRMTKQAIKDEHKESEGSPEAKHAIRSRQQQVLRRGMRKAVAEAHVILTNPTHFAVALRYDRGRDQVPVVVAKGRGVLALAIREVAGEHRVPILEYPAIARAVYYTSKEGQEVRDDLYIAIATILAFVFGINVAAGGTAPAAAPVVAVPPTAKFDENGVKQA</sequence>
<dbReference type="Gene3D" id="6.10.250.2080">
    <property type="match status" value="1"/>
</dbReference>
<keyword evidence="4" id="KW-0969">Cilium</keyword>
<reference evidence="5" key="1">
    <citation type="submission" date="2020-09" db="EMBL/GenBank/DDBJ databases">
        <title>Sphingomonas sp., a new species isolated from pork steak.</title>
        <authorList>
            <person name="Heidler von Heilborn D."/>
        </authorList>
    </citation>
    <scope>NUCLEOTIDE SEQUENCE [LARGE SCALE GENOMIC DNA]</scope>
</reference>
<dbReference type="GO" id="GO:0009306">
    <property type="term" value="P:protein secretion"/>
    <property type="evidence" value="ECO:0007669"/>
    <property type="project" value="InterPro"/>
</dbReference>
<dbReference type="Pfam" id="PF01312">
    <property type="entry name" value="Bac_export_2"/>
    <property type="match status" value="1"/>
</dbReference>
<dbReference type="PANTHER" id="PTHR30531:SF12">
    <property type="entry name" value="FLAGELLAR BIOSYNTHETIC PROTEIN FLHB"/>
    <property type="match status" value="1"/>
</dbReference>
<name>A0A974NU49_9SPHN</name>
<keyword evidence="3" id="KW-0812">Transmembrane</keyword>
<dbReference type="PRINTS" id="PR00950">
    <property type="entry name" value="TYPE3IMSPROT"/>
</dbReference>
<evidence type="ECO:0000313" key="4">
    <source>
        <dbReference type="EMBL" id="QQV77026.1"/>
    </source>
</evidence>
<organism evidence="4 5">
    <name type="scientific">Sphingomonas aliaeris</name>
    <dbReference type="NCBI Taxonomy" id="2759526"/>
    <lineage>
        <taxon>Bacteria</taxon>
        <taxon>Pseudomonadati</taxon>
        <taxon>Pseudomonadota</taxon>
        <taxon>Alphaproteobacteria</taxon>
        <taxon>Sphingomonadales</taxon>
        <taxon>Sphingomonadaceae</taxon>
        <taxon>Sphingomonas</taxon>
    </lineage>
</organism>
<keyword evidence="3" id="KW-1133">Transmembrane helix</keyword>
<evidence type="ECO:0000256" key="2">
    <source>
        <dbReference type="SAM" id="MobiDB-lite"/>
    </source>
</evidence>
<gene>
    <name evidence="4" type="ORF">H5J25_16970</name>
</gene>
<keyword evidence="4" id="KW-0966">Cell projection</keyword>